<name>A0ABR7TI43_9BACT</name>
<proteinExistence type="predicted"/>
<evidence type="ECO:0000313" key="1">
    <source>
        <dbReference type="EMBL" id="MBC9930182.1"/>
    </source>
</evidence>
<evidence type="ECO:0000313" key="2">
    <source>
        <dbReference type="Proteomes" id="UP000659124"/>
    </source>
</evidence>
<sequence length="84" mass="9121">MKKLPLFLLLIGLGACKPRKAIALKEAITQKERVAFNIIVGNDGAGEQKLHCLLKKDYPGALAALASLRYTERKGPGCFPEEIA</sequence>
<dbReference type="EMBL" id="JACVFC010000001">
    <property type="protein sequence ID" value="MBC9930182.1"/>
    <property type="molecule type" value="Genomic_DNA"/>
</dbReference>
<dbReference type="Proteomes" id="UP000659124">
    <property type="component" value="Unassembled WGS sequence"/>
</dbReference>
<gene>
    <name evidence="1" type="ORF">ICL07_07325</name>
</gene>
<comment type="caution">
    <text evidence="1">The sequence shown here is derived from an EMBL/GenBank/DDBJ whole genome shotgun (WGS) entry which is preliminary data.</text>
</comment>
<keyword evidence="2" id="KW-1185">Reference proteome</keyword>
<dbReference type="RefSeq" id="WP_188087266.1">
    <property type="nucleotide sequence ID" value="NZ_JACVFC010000001.1"/>
</dbReference>
<organism evidence="1 2">
    <name type="scientific">Chitinophaga qingshengii</name>
    <dbReference type="NCBI Taxonomy" id="1569794"/>
    <lineage>
        <taxon>Bacteria</taxon>
        <taxon>Pseudomonadati</taxon>
        <taxon>Bacteroidota</taxon>
        <taxon>Chitinophagia</taxon>
        <taxon>Chitinophagales</taxon>
        <taxon>Chitinophagaceae</taxon>
        <taxon>Chitinophaga</taxon>
    </lineage>
</organism>
<reference evidence="1 2" key="1">
    <citation type="submission" date="2020-09" db="EMBL/GenBank/DDBJ databases">
        <title>Genome sequences of type strains of Chitinophaga qingshengii and Chitinophaga varians.</title>
        <authorList>
            <person name="Kittiwongwattana C."/>
        </authorList>
    </citation>
    <scope>NUCLEOTIDE SEQUENCE [LARGE SCALE GENOMIC DNA]</scope>
    <source>
        <strain evidence="1 2">JCM 30026</strain>
    </source>
</reference>
<dbReference type="PROSITE" id="PS51257">
    <property type="entry name" value="PROKAR_LIPOPROTEIN"/>
    <property type="match status" value="1"/>
</dbReference>
<protein>
    <submittedName>
        <fullName evidence="1">Uncharacterized protein</fullName>
    </submittedName>
</protein>
<accession>A0ABR7TI43</accession>